<name>A0A1Y1ZB44_9PLEO</name>
<dbReference type="OrthoDB" id="5415471at2759"/>
<reference evidence="1 2" key="1">
    <citation type="submission" date="2016-07" db="EMBL/GenBank/DDBJ databases">
        <title>Pervasive Adenine N6-methylation of Active Genes in Fungi.</title>
        <authorList>
            <consortium name="DOE Joint Genome Institute"/>
            <person name="Mondo S.J."/>
            <person name="Dannebaum R.O."/>
            <person name="Kuo R.C."/>
            <person name="Labutti K."/>
            <person name="Haridas S."/>
            <person name="Kuo A."/>
            <person name="Salamov A."/>
            <person name="Ahrendt S.R."/>
            <person name="Lipzen A."/>
            <person name="Sullivan W."/>
            <person name="Andreopoulos W.B."/>
            <person name="Clum A."/>
            <person name="Lindquist E."/>
            <person name="Daum C."/>
            <person name="Ramamoorthy G.K."/>
            <person name="Gryganskyi A."/>
            <person name="Culley D."/>
            <person name="Magnuson J.K."/>
            <person name="James T.Y."/>
            <person name="O'Malley M.A."/>
            <person name="Stajich J.E."/>
            <person name="Spatafora J.W."/>
            <person name="Visel A."/>
            <person name="Grigoriev I.V."/>
        </authorList>
    </citation>
    <scope>NUCLEOTIDE SEQUENCE [LARGE SCALE GENOMIC DNA]</scope>
    <source>
        <strain evidence="1 2">CBS 115471</strain>
    </source>
</reference>
<dbReference type="Proteomes" id="UP000193144">
    <property type="component" value="Unassembled WGS sequence"/>
</dbReference>
<dbReference type="EMBL" id="MCFA01000112">
    <property type="protein sequence ID" value="ORY07005.1"/>
    <property type="molecule type" value="Genomic_DNA"/>
</dbReference>
<evidence type="ECO:0000313" key="1">
    <source>
        <dbReference type="EMBL" id="ORY07005.1"/>
    </source>
</evidence>
<gene>
    <name evidence="1" type="ORF">BCR34DRAFT_604009</name>
</gene>
<organism evidence="1 2">
    <name type="scientific">Clohesyomyces aquaticus</name>
    <dbReference type="NCBI Taxonomy" id="1231657"/>
    <lineage>
        <taxon>Eukaryota</taxon>
        <taxon>Fungi</taxon>
        <taxon>Dikarya</taxon>
        <taxon>Ascomycota</taxon>
        <taxon>Pezizomycotina</taxon>
        <taxon>Dothideomycetes</taxon>
        <taxon>Pleosporomycetidae</taxon>
        <taxon>Pleosporales</taxon>
        <taxon>Lindgomycetaceae</taxon>
        <taxon>Clohesyomyces</taxon>
    </lineage>
</organism>
<dbReference type="AlphaFoldDB" id="A0A1Y1ZB44"/>
<comment type="caution">
    <text evidence="1">The sequence shown here is derived from an EMBL/GenBank/DDBJ whole genome shotgun (WGS) entry which is preliminary data.</text>
</comment>
<evidence type="ECO:0000313" key="2">
    <source>
        <dbReference type="Proteomes" id="UP000193144"/>
    </source>
</evidence>
<proteinExistence type="predicted"/>
<keyword evidence="2" id="KW-1185">Reference proteome</keyword>
<sequence>MEANKPKYYATIPTKPESRVVDISDQEHVLSATAAAAGPLGIRIVTRIRLYVQETGTEIGGRTQVEIREHMSASGVVAPAQTRDMSVDLLEKTDFSGENNGLGRIVGEIAVLTRNLPANFSGELYEEGILIAGDRFFTRESVDWNTAPDNWADGREWYFTQTNSNDQNFKGHLAWQVTITQ</sequence>
<protein>
    <submittedName>
        <fullName evidence="1">Uncharacterized protein</fullName>
    </submittedName>
</protein>
<accession>A0A1Y1ZB44</accession>